<evidence type="ECO:0000256" key="1">
    <source>
        <dbReference type="SAM" id="Phobius"/>
    </source>
</evidence>
<organism evidence="2 3">
    <name type="scientific">Nocardioides mangrovi</name>
    <dbReference type="NCBI Taxonomy" id="2874580"/>
    <lineage>
        <taxon>Bacteria</taxon>
        <taxon>Bacillati</taxon>
        <taxon>Actinomycetota</taxon>
        <taxon>Actinomycetes</taxon>
        <taxon>Propionibacteriales</taxon>
        <taxon>Nocardioidaceae</taxon>
        <taxon>Nocardioides</taxon>
    </lineage>
</organism>
<gene>
    <name evidence="2" type="ORF">K8U61_22695</name>
</gene>
<feature type="transmembrane region" description="Helical" evidence="1">
    <location>
        <begin position="88"/>
        <end position="108"/>
    </location>
</feature>
<feature type="transmembrane region" description="Helical" evidence="1">
    <location>
        <begin position="9"/>
        <end position="27"/>
    </location>
</feature>
<evidence type="ECO:0000313" key="2">
    <source>
        <dbReference type="EMBL" id="MBZ5740993.1"/>
    </source>
</evidence>
<comment type="caution">
    <text evidence="2">The sequence shown here is derived from an EMBL/GenBank/DDBJ whole genome shotgun (WGS) entry which is preliminary data.</text>
</comment>
<feature type="transmembrane region" description="Helical" evidence="1">
    <location>
        <begin position="64"/>
        <end position="82"/>
    </location>
</feature>
<feature type="transmembrane region" description="Helical" evidence="1">
    <location>
        <begin position="120"/>
        <end position="140"/>
    </location>
</feature>
<keyword evidence="1" id="KW-1133">Transmembrane helix</keyword>
<feature type="transmembrane region" description="Helical" evidence="1">
    <location>
        <begin position="33"/>
        <end position="52"/>
    </location>
</feature>
<protein>
    <recommendedName>
        <fullName evidence="4">Integral membrane protein</fullName>
    </recommendedName>
</protein>
<reference evidence="2 3" key="1">
    <citation type="submission" date="2021-09" db="EMBL/GenBank/DDBJ databases">
        <title>Whole genome sequence of Nocardioides sp. GBK3QG-3.</title>
        <authorList>
            <person name="Tuo L."/>
        </authorList>
    </citation>
    <scope>NUCLEOTIDE SEQUENCE [LARGE SCALE GENOMIC DNA]</scope>
    <source>
        <strain evidence="2 3">GBK3QG-3</strain>
    </source>
</reference>
<proteinExistence type="predicted"/>
<feature type="transmembrane region" description="Helical" evidence="1">
    <location>
        <begin position="146"/>
        <end position="164"/>
    </location>
</feature>
<dbReference type="EMBL" id="JAIQZJ010000020">
    <property type="protein sequence ID" value="MBZ5740993.1"/>
    <property type="molecule type" value="Genomic_DNA"/>
</dbReference>
<sequence>MSTSALRRLYLVRFVFAVVWAGLFVATSSPVGTAAVVLAVLYPVFDLGAAVVDLRTSGDRRPMLVVNMALSLAAAVALAVVGDDLEGILVVWGIWAITAGAVQLSVGVVRRALGGQWPMILSGGISVLAGASFAASASSATSVTGIAGYATLGGLFFLVSALRLRQPAVA</sequence>
<evidence type="ECO:0000313" key="3">
    <source>
        <dbReference type="Proteomes" id="UP000780875"/>
    </source>
</evidence>
<evidence type="ECO:0008006" key="4">
    <source>
        <dbReference type="Google" id="ProtNLM"/>
    </source>
</evidence>
<accession>A0ABS7UIX8</accession>
<name>A0ABS7UIX8_9ACTN</name>
<keyword evidence="1" id="KW-0472">Membrane</keyword>
<dbReference type="Proteomes" id="UP000780875">
    <property type="component" value="Unassembled WGS sequence"/>
</dbReference>
<dbReference type="RefSeq" id="WP_224125290.1">
    <property type="nucleotide sequence ID" value="NZ_JAIQZJ010000020.1"/>
</dbReference>
<keyword evidence="3" id="KW-1185">Reference proteome</keyword>
<keyword evidence="1" id="KW-0812">Transmembrane</keyword>